<dbReference type="Proteomes" id="UP001634394">
    <property type="component" value="Unassembled WGS sequence"/>
</dbReference>
<reference evidence="1 2" key="1">
    <citation type="submission" date="2024-11" db="EMBL/GenBank/DDBJ databases">
        <title>Chromosome-level genome assembly of the freshwater bivalve Anodonta woodiana.</title>
        <authorList>
            <person name="Chen X."/>
        </authorList>
    </citation>
    <scope>NUCLEOTIDE SEQUENCE [LARGE SCALE GENOMIC DNA]</scope>
    <source>
        <strain evidence="1">MN2024</strain>
        <tissue evidence="1">Gills</tissue>
    </source>
</reference>
<dbReference type="AlphaFoldDB" id="A0ABD3W9E4"/>
<evidence type="ECO:0000313" key="2">
    <source>
        <dbReference type="Proteomes" id="UP001634394"/>
    </source>
</evidence>
<dbReference type="EMBL" id="JBJQND010000008">
    <property type="protein sequence ID" value="KAL3869453.1"/>
    <property type="molecule type" value="Genomic_DNA"/>
</dbReference>
<sequence length="194" mass="21522">MNLVVTATGDVTITEKIGKIILAYRESGGEVVKLYEELSDFLLQRVQEQSMNLTNKSYHVPTEEEVFNTLKALPMKSSSKSPIEVSGYHTKGVTSPDLDPPQVLSARKAAEKNKKNFPHLGDYLLLGPQTMGKIIGLPQPFVALVEMDSIPSANGAMETKLKDSDDHFTYINMDQLAWDIDINIWKPKGSIGDR</sequence>
<protein>
    <submittedName>
        <fullName evidence="1">Uncharacterized protein</fullName>
    </submittedName>
</protein>
<keyword evidence="2" id="KW-1185">Reference proteome</keyword>
<evidence type="ECO:0000313" key="1">
    <source>
        <dbReference type="EMBL" id="KAL3869453.1"/>
    </source>
</evidence>
<gene>
    <name evidence="1" type="ORF">ACJMK2_042134</name>
</gene>
<organism evidence="1 2">
    <name type="scientific">Sinanodonta woodiana</name>
    <name type="common">Chinese pond mussel</name>
    <name type="synonym">Anodonta woodiana</name>
    <dbReference type="NCBI Taxonomy" id="1069815"/>
    <lineage>
        <taxon>Eukaryota</taxon>
        <taxon>Metazoa</taxon>
        <taxon>Spiralia</taxon>
        <taxon>Lophotrochozoa</taxon>
        <taxon>Mollusca</taxon>
        <taxon>Bivalvia</taxon>
        <taxon>Autobranchia</taxon>
        <taxon>Heteroconchia</taxon>
        <taxon>Palaeoheterodonta</taxon>
        <taxon>Unionida</taxon>
        <taxon>Unionoidea</taxon>
        <taxon>Unionidae</taxon>
        <taxon>Unioninae</taxon>
        <taxon>Sinanodonta</taxon>
    </lineage>
</organism>
<accession>A0ABD3W9E4</accession>
<name>A0ABD3W9E4_SINWO</name>
<comment type="caution">
    <text evidence="1">The sequence shown here is derived from an EMBL/GenBank/DDBJ whole genome shotgun (WGS) entry which is preliminary data.</text>
</comment>
<proteinExistence type="predicted"/>